<name>A0A833UU75_ACIBZ</name>
<gene>
    <name evidence="1" type="ORF">GAK29_00220</name>
</gene>
<evidence type="ECO:0000313" key="1">
    <source>
        <dbReference type="EMBL" id="KAF1028124.1"/>
    </source>
</evidence>
<dbReference type="EMBL" id="WNDP01000003">
    <property type="protein sequence ID" value="KAF1028124.1"/>
    <property type="molecule type" value="Genomic_DNA"/>
</dbReference>
<proteinExistence type="predicted"/>
<comment type="caution">
    <text evidence="1">The sequence shown here is derived from an EMBL/GenBank/DDBJ whole genome shotgun (WGS) entry which is preliminary data.</text>
</comment>
<evidence type="ECO:0000313" key="2">
    <source>
        <dbReference type="Proteomes" id="UP000490535"/>
    </source>
</evidence>
<sequence>MCKTDLRYGYYPTVDLERLNEMNTITEAVLIDNARNGAVEVVKIAPSQDNKGFFVYVVLTWKADEMILVTHRKQPRLWVSLDRLYAHISSKYGNVASINVFFSKHKQED</sequence>
<reference evidence="2" key="1">
    <citation type="journal article" date="2020" name="MBio">
        <title>Horizontal gene transfer to a defensive symbiont with a reduced genome amongst a multipartite beetle microbiome.</title>
        <authorList>
            <person name="Waterworth S.C."/>
            <person name="Florez L.V."/>
            <person name="Rees E.R."/>
            <person name="Hertweck C."/>
            <person name="Kaltenpoth M."/>
            <person name="Kwan J.C."/>
        </authorList>
    </citation>
    <scope>NUCLEOTIDE SEQUENCE [LARGE SCALE GENOMIC DNA]</scope>
</reference>
<dbReference type="Proteomes" id="UP000490535">
    <property type="component" value="Unassembled WGS sequence"/>
</dbReference>
<organism evidence="1 2">
    <name type="scientific">Acinetobacter bereziniae</name>
    <name type="common">Acinetobacter genomosp. 10</name>
    <dbReference type="NCBI Taxonomy" id="106648"/>
    <lineage>
        <taxon>Bacteria</taxon>
        <taxon>Pseudomonadati</taxon>
        <taxon>Pseudomonadota</taxon>
        <taxon>Gammaproteobacteria</taxon>
        <taxon>Moraxellales</taxon>
        <taxon>Moraxellaceae</taxon>
        <taxon>Acinetobacter</taxon>
    </lineage>
</organism>
<dbReference type="AlphaFoldDB" id="A0A833UU75"/>
<accession>A0A833UU75</accession>
<protein>
    <submittedName>
        <fullName evidence="1">Uncharacterized protein</fullName>
    </submittedName>
</protein>